<protein>
    <submittedName>
        <fullName evidence="2">DUF2384 domain-containing protein</fullName>
    </submittedName>
</protein>
<feature type="domain" description="Antitoxin Xre-like helix-turn-helix" evidence="1">
    <location>
        <begin position="4"/>
        <end position="65"/>
    </location>
</feature>
<proteinExistence type="predicted"/>
<organism evidence="2 3">
    <name type="scientific">Sphingomonas parva</name>
    <dbReference type="NCBI Taxonomy" id="2555898"/>
    <lineage>
        <taxon>Bacteria</taxon>
        <taxon>Pseudomonadati</taxon>
        <taxon>Pseudomonadota</taxon>
        <taxon>Alphaproteobacteria</taxon>
        <taxon>Sphingomonadales</taxon>
        <taxon>Sphingomonadaceae</taxon>
        <taxon>Sphingomonas</taxon>
    </lineage>
</organism>
<accession>A0A4Y8ZT63</accession>
<name>A0A4Y8ZT63_9SPHN</name>
<reference evidence="2 3" key="1">
    <citation type="submission" date="2019-03" db="EMBL/GenBank/DDBJ databases">
        <title>Genome sequence of Sphingomonas sp. 17J27-24.</title>
        <authorList>
            <person name="Kim M."/>
            <person name="Maeng S."/>
            <person name="Sathiyaraj S."/>
        </authorList>
    </citation>
    <scope>NUCLEOTIDE SEQUENCE [LARGE SCALE GENOMIC DNA]</scope>
    <source>
        <strain evidence="2 3">17J27-24</strain>
    </source>
</reference>
<keyword evidence="3" id="KW-1185">Reference proteome</keyword>
<evidence type="ECO:0000259" key="1">
    <source>
        <dbReference type="Pfam" id="PF20432"/>
    </source>
</evidence>
<gene>
    <name evidence="2" type="ORF">E2493_06105</name>
</gene>
<dbReference type="GO" id="GO:0003677">
    <property type="term" value="F:DNA binding"/>
    <property type="evidence" value="ECO:0007669"/>
    <property type="project" value="InterPro"/>
</dbReference>
<dbReference type="AlphaFoldDB" id="A0A4Y8ZT63"/>
<dbReference type="Pfam" id="PF20432">
    <property type="entry name" value="Xre-like-HTH"/>
    <property type="match status" value="1"/>
</dbReference>
<dbReference type="EMBL" id="SPDV01000009">
    <property type="protein sequence ID" value="TFI59208.1"/>
    <property type="molecule type" value="Genomic_DNA"/>
</dbReference>
<dbReference type="Proteomes" id="UP000298213">
    <property type="component" value="Unassembled WGS sequence"/>
</dbReference>
<dbReference type="OrthoDB" id="117888at2"/>
<evidence type="ECO:0000313" key="2">
    <source>
        <dbReference type="EMBL" id="TFI59208.1"/>
    </source>
</evidence>
<sequence>MAADDARADAVAVKALARAFSAWRLGGSGAAELAGVSLRTWHRMKNGTWAGTLSRDQRLRASALIGLYKGLHLYFGDALADKWPKMANNGPLFGGRSPVEVMAEGGLPAILEARRYVDAARGGM</sequence>
<evidence type="ECO:0000313" key="3">
    <source>
        <dbReference type="Proteomes" id="UP000298213"/>
    </source>
</evidence>
<comment type="caution">
    <text evidence="2">The sequence shown here is derived from an EMBL/GenBank/DDBJ whole genome shotgun (WGS) entry which is preliminary data.</text>
</comment>
<dbReference type="InterPro" id="IPR046847">
    <property type="entry name" value="Xre-like_HTH"/>
</dbReference>